<feature type="compositionally biased region" description="Basic and acidic residues" evidence="1">
    <location>
        <begin position="169"/>
        <end position="186"/>
    </location>
</feature>
<dbReference type="AlphaFoldDB" id="A0A6J7PD11"/>
<protein>
    <submittedName>
        <fullName evidence="2">Unannotated protein</fullName>
    </submittedName>
</protein>
<name>A0A6J7PD11_9ZZZZ</name>
<reference evidence="2" key="1">
    <citation type="submission" date="2020-05" db="EMBL/GenBank/DDBJ databases">
        <authorList>
            <person name="Chiriac C."/>
            <person name="Salcher M."/>
            <person name="Ghai R."/>
            <person name="Kavagutti S V."/>
        </authorList>
    </citation>
    <scope>NUCLEOTIDE SEQUENCE</scope>
</reference>
<gene>
    <name evidence="2" type="ORF">UFOPK3957_01503</name>
</gene>
<organism evidence="2">
    <name type="scientific">freshwater metagenome</name>
    <dbReference type="NCBI Taxonomy" id="449393"/>
    <lineage>
        <taxon>unclassified sequences</taxon>
        <taxon>metagenomes</taxon>
        <taxon>ecological metagenomes</taxon>
    </lineage>
</organism>
<evidence type="ECO:0000256" key="1">
    <source>
        <dbReference type="SAM" id="MobiDB-lite"/>
    </source>
</evidence>
<feature type="region of interest" description="Disordered" evidence="1">
    <location>
        <begin position="156"/>
        <end position="204"/>
    </location>
</feature>
<dbReference type="EMBL" id="CAFBOM010000281">
    <property type="protein sequence ID" value="CAB4999754.1"/>
    <property type="molecule type" value="Genomic_DNA"/>
</dbReference>
<accession>A0A6J7PD11</accession>
<sequence>MKIIDVTASRSRGWWAIHANVPGASVWTQARRLDQVEATAREAISLALDTAQDSFELSIAPVVPEGIRHEVELARNTARLAAIAQAIATTLNQHAAVSLTAEGYTVRDAGYLMNLSSQRISQLVAQQRNRAEESTEASTTFESVVESLLAQLLSAADGLSDPSSQTGEPRQREEQVRRRTPTEKQRTSGKKRATAKNGPLTASA</sequence>
<proteinExistence type="predicted"/>
<evidence type="ECO:0000313" key="2">
    <source>
        <dbReference type="EMBL" id="CAB4999754.1"/>
    </source>
</evidence>